<sequence length="91" mass="10281">MLHIVKSVDKLKLALAYSQQKDHILLVEDAVYVCLPNHELFNQISTVEHVSVLKTDLDSRGLQQLASSTLEQVDFDGFVKLTVLNDKSVTW</sequence>
<comment type="caution">
    <text evidence="1">The sequence shown here is derived from an EMBL/GenBank/DDBJ whole genome shotgun (WGS) entry which is preliminary data.</text>
</comment>
<organism evidence="1 2">
    <name type="scientific">Vibrio splendidus</name>
    <dbReference type="NCBI Taxonomy" id="29497"/>
    <lineage>
        <taxon>Bacteria</taxon>
        <taxon>Pseudomonadati</taxon>
        <taxon>Pseudomonadota</taxon>
        <taxon>Gammaproteobacteria</taxon>
        <taxon>Vibrionales</taxon>
        <taxon>Vibrionaceae</taxon>
        <taxon>Vibrio</taxon>
    </lineage>
</organism>
<dbReference type="GO" id="GO:0002143">
    <property type="term" value="P:tRNA wobble position uridine thiolation"/>
    <property type="evidence" value="ECO:0007669"/>
    <property type="project" value="InterPro"/>
</dbReference>
<dbReference type="InterPro" id="IPR007215">
    <property type="entry name" value="Sulphur_relay_TusB/DsrH"/>
</dbReference>
<dbReference type="SUPFAM" id="SSF75169">
    <property type="entry name" value="DsrEFH-like"/>
    <property type="match status" value="1"/>
</dbReference>
<accession>A0A1C3J596</accession>
<name>A0A0P6ZIW6_VIBSP</name>
<dbReference type="GO" id="GO:1990228">
    <property type="term" value="C:sulfurtransferase complex"/>
    <property type="evidence" value="ECO:0007669"/>
    <property type="project" value="TreeGrafter"/>
</dbReference>
<gene>
    <name evidence="1" type="primary">dsrH</name>
    <name evidence="1" type="ORF">CWO36_09100</name>
</gene>
<accession>A0A0P6ZIW6</accession>
<reference evidence="1 2" key="1">
    <citation type="submission" date="2017-11" db="EMBL/GenBank/DDBJ databases">
        <title>Population delineation of vibrios coincides with oyster pathogenicity.</title>
        <authorList>
            <person name="Bruto M."/>
            <person name="Labreuche Y."/>
            <person name="James A."/>
            <person name="Piel D."/>
            <person name="Chenivesse S."/>
            <person name="Petton B."/>
            <person name="Polz M.F."/>
            <person name="Le Roux F."/>
        </authorList>
    </citation>
    <scope>NUCLEOTIDE SEQUENCE [LARGE SCALE GENOMIC DNA]</scope>
    <source>
        <strain evidence="1 2">1F_55</strain>
    </source>
</reference>
<evidence type="ECO:0000313" key="1">
    <source>
        <dbReference type="EMBL" id="PTP20202.1"/>
    </source>
</evidence>
<dbReference type="Proteomes" id="UP000244080">
    <property type="component" value="Unassembled WGS sequence"/>
</dbReference>
<dbReference type="AlphaFoldDB" id="A0A0P6ZIW6"/>
<dbReference type="PANTHER" id="PTHR37526:SF1">
    <property type="entry name" value="PROTEIN TUSB"/>
    <property type="match status" value="1"/>
</dbReference>
<protein>
    <submittedName>
        <fullName evidence="1">Sulfurtransferase complex subunit TusB</fullName>
    </submittedName>
</protein>
<dbReference type="EMBL" id="PIGA01000011">
    <property type="protein sequence ID" value="PTP20202.1"/>
    <property type="molecule type" value="Genomic_DNA"/>
</dbReference>
<proteinExistence type="predicted"/>
<dbReference type="PANTHER" id="PTHR37526">
    <property type="entry name" value="PROTEIN TUSB"/>
    <property type="match status" value="1"/>
</dbReference>
<dbReference type="InterPro" id="IPR027396">
    <property type="entry name" value="DsrEFH-like"/>
</dbReference>
<evidence type="ECO:0000313" key="2">
    <source>
        <dbReference type="Proteomes" id="UP000244080"/>
    </source>
</evidence>
<dbReference type="Gene3D" id="3.40.1260.10">
    <property type="entry name" value="DsrEFH-like"/>
    <property type="match status" value="1"/>
</dbReference>
<dbReference type="RefSeq" id="WP_017085995.1">
    <property type="nucleotide sequence ID" value="NZ_CAWMQV010000072.1"/>
</dbReference>
<dbReference type="GO" id="GO:0016740">
    <property type="term" value="F:transferase activity"/>
    <property type="evidence" value="ECO:0007669"/>
    <property type="project" value="UniProtKB-KW"/>
</dbReference>
<dbReference type="NCBIfam" id="TIGR03011">
    <property type="entry name" value="sulf_tusB_dsrH"/>
    <property type="match status" value="1"/>
</dbReference>
<keyword evidence="1" id="KW-0808">Transferase</keyword>
<dbReference type="Pfam" id="PF04077">
    <property type="entry name" value="DsrH"/>
    <property type="match status" value="1"/>
</dbReference>